<gene>
    <name evidence="2" type="ORF">NGB36_07360</name>
</gene>
<dbReference type="InterPro" id="IPR012296">
    <property type="entry name" value="Nuclease_put_TT1808"/>
</dbReference>
<keyword evidence="2" id="KW-0378">Hydrolase</keyword>
<dbReference type="RefSeq" id="WP_255919313.1">
    <property type="nucleotide sequence ID" value="NZ_JANFNG010000003.1"/>
</dbReference>
<comment type="caution">
    <text evidence="2">The sequence shown here is derived from an EMBL/GenBank/DDBJ whole genome shotgun (WGS) entry which is preliminary data.</text>
</comment>
<dbReference type="InterPro" id="IPR008538">
    <property type="entry name" value="Uma2"/>
</dbReference>
<evidence type="ECO:0000313" key="3">
    <source>
        <dbReference type="Proteomes" id="UP001057702"/>
    </source>
</evidence>
<dbReference type="Gene3D" id="3.90.1570.10">
    <property type="entry name" value="tt1808, chain A"/>
    <property type="match status" value="1"/>
</dbReference>
<dbReference type="GO" id="GO:0004519">
    <property type="term" value="F:endonuclease activity"/>
    <property type="evidence" value="ECO:0007669"/>
    <property type="project" value="UniProtKB-KW"/>
</dbReference>
<dbReference type="PANTHER" id="PTHR35400">
    <property type="entry name" value="SLR1083 PROTEIN"/>
    <property type="match status" value="1"/>
</dbReference>
<protein>
    <submittedName>
        <fullName evidence="2">Uma2 family endonuclease</fullName>
    </submittedName>
</protein>
<dbReference type="PANTHER" id="PTHR35400:SF3">
    <property type="entry name" value="SLL1072 PROTEIN"/>
    <property type="match status" value="1"/>
</dbReference>
<dbReference type="InterPro" id="IPR011335">
    <property type="entry name" value="Restrct_endonuc-II-like"/>
</dbReference>
<evidence type="ECO:0000259" key="1">
    <source>
        <dbReference type="Pfam" id="PF05685"/>
    </source>
</evidence>
<evidence type="ECO:0000313" key="2">
    <source>
        <dbReference type="EMBL" id="MCQ4080420.1"/>
    </source>
</evidence>
<name>A0ABT1PV47_9ACTN</name>
<dbReference type="SUPFAM" id="SSF52980">
    <property type="entry name" value="Restriction endonuclease-like"/>
    <property type="match status" value="1"/>
</dbReference>
<reference evidence="2" key="1">
    <citation type="submission" date="2022-06" db="EMBL/GenBank/DDBJ databases">
        <title>Draft genome sequence of Streptomyces sp. RB6PN25 isolated from peat swamp forest in Thailand.</title>
        <authorList>
            <person name="Duangmal K."/>
            <person name="Klaysubun C."/>
        </authorList>
    </citation>
    <scope>NUCLEOTIDE SEQUENCE</scope>
    <source>
        <strain evidence="2">RB6PN25</strain>
    </source>
</reference>
<keyword evidence="2" id="KW-0540">Nuclease</keyword>
<keyword evidence="2" id="KW-0255">Endonuclease</keyword>
<keyword evidence="3" id="KW-1185">Reference proteome</keyword>
<accession>A0ABT1PV47</accession>
<dbReference type="EMBL" id="JANFNG010000003">
    <property type="protein sequence ID" value="MCQ4080420.1"/>
    <property type="molecule type" value="Genomic_DNA"/>
</dbReference>
<sequence length="185" mass="20644">MTVMDQGNAHDLVRLLEDIPEFDGYKIELIDGNIKMQASATPIHNFIQASVASAFITRGWWSLTEQALISQVAGFEPKPDTVVTAAGKADDNANPFPADRVELIVEIVSTDKDSDYIKKRMWYARSGIPLYVLIDPNDGVCELYSEPHGGVYRTTRTSEFGEPVLLPSPFDFSLDTTSFRLYPPR</sequence>
<dbReference type="Proteomes" id="UP001057702">
    <property type="component" value="Unassembled WGS sequence"/>
</dbReference>
<feature type="domain" description="Putative restriction endonuclease" evidence="1">
    <location>
        <begin position="17"/>
        <end position="175"/>
    </location>
</feature>
<proteinExistence type="predicted"/>
<dbReference type="Pfam" id="PF05685">
    <property type="entry name" value="Uma2"/>
    <property type="match status" value="1"/>
</dbReference>
<organism evidence="2 3">
    <name type="scientific">Streptomyces humicola</name>
    <dbReference type="NCBI Taxonomy" id="2953240"/>
    <lineage>
        <taxon>Bacteria</taxon>
        <taxon>Bacillati</taxon>
        <taxon>Actinomycetota</taxon>
        <taxon>Actinomycetes</taxon>
        <taxon>Kitasatosporales</taxon>
        <taxon>Streptomycetaceae</taxon>
        <taxon>Streptomyces</taxon>
    </lineage>
</organism>
<dbReference type="CDD" id="cd06260">
    <property type="entry name" value="DUF820-like"/>
    <property type="match status" value="1"/>
</dbReference>